<accession>A0A818V1M5</accession>
<reference evidence="1" key="1">
    <citation type="submission" date="2021-02" db="EMBL/GenBank/DDBJ databases">
        <authorList>
            <person name="Nowell W R."/>
        </authorList>
    </citation>
    <scope>NUCLEOTIDE SEQUENCE</scope>
</reference>
<proteinExistence type="predicted"/>
<dbReference type="AlphaFoldDB" id="A0A818V1M5"/>
<organism evidence="1 2">
    <name type="scientific">Rotaria sordida</name>
    <dbReference type="NCBI Taxonomy" id="392033"/>
    <lineage>
        <taxon>Eukaryota</taxon>
        <taxon>Metazoa</taxon>
        <taxon>Spiralia</taxon>
        <taxon>Gnathifera</taxon>
        <taxon>Rotifera</taxon>
        <taxon>Eurotatoria</taxon>
        <taxon>Bdelloidea</taxon>
        <taxon>Philodinida</taxon>
        <taxon>Philodinidae</taxon>
        <taxon>Rotaria</taxon>
    </lineage>
</organism>
<gene>
    <name evidence="1" type="ORF">JBS370_LOCUS9734</name>
</gene>
<dbReference type="Proteomes" id="UP000663836">
    <property type="component" value="Unassembled WGS sequence"/>
</dbReference>
<dbReference type="InterPro" id="IPR036397">
    <property type="entry name" value="RNaseH_sf"/>
</dbReference>
<name>A0A818V1M5_9BILA</name>
<evidence type="ECO:0000313" key="1">
    <source>
        <dbReference type="EMBL" id="CAF3704658.1"/>
    </source>
</evidence>
<protein>
    <submittedName>
        <fullName evidence="1">Uncharacterized protein</fullName>
    </submittedName>
</protein>
<dbReference type="Gene3D" id="3.30.420.10">
    <property type="entry name" value="Ribonuclease H-like superfamily/Ribonuclease H"/>
    <property type="match status" value="2"/>
</dbReference>
<comment type="caution">
    <text evidence="1">The sequence shown here is derived from an EMBL/GenBank/DDBJ whole genome shotgun (WGS) entry which is preliminary data.</text>
</comment>
<dbReference type="EMBL" id="CAJOBD010000675">
    <property type="protein sequence ID" value="CAF3704658.1"/>
    <property type="molecule type" value="Genomic_DNA"/>
</dbReference>
<sequence length="262" mass="29742">MWRNAAEEFDRDYMRPTIKHHEGNIKVWGYFSRQGVGNLVFVDGILTDENPDLNPIENLWNELNHYVRKRILLPKNEHELKQMLDISKVFAFLRAQLQTKEKELLELQRVNPCLLAPDSDQIGMVVDAIASLELSTQEGSFVFASTSVYDDALLCTYDCSTGLNSIKTLPSSVWLAQSNPVKQKNEQQSFIFSHLLSLPINAYLASSSPFFGTTAKTQNQSLNRIPMINPLLFMPIDTFKASSKISMSTTLKDNKNVILLVR</sequence>
<dbReference type="GO" id="GO:0003676">
    <property type="term" value="F:nucleic acid binding"/>
    <property type="evidence" value="ECO:0007669"/>
    <property type="project" value="InterPro"/>
</dbReference>
<evidence type="ECO:0000313" key="2">
    <source>
        <dbReference type="Proteomes" id="UP000663836"/>
    </source>
</evidence>